<sequence>MHLQHLEFHQICTSVTLDTIITLLKRKKLRTSFARLCNYSATLIGPRVRKH</sequence>
<dbReference type="AlphaFoldDB" id="A0A0E9WBB2"/>
<proteinExistence type="predicted"/>
<organism evidence="1">
    <name type="scientific">Anguilla anguilla</name>
    <name type="common">European freshwater eel</name>
    <name type="synonym">Muraena anguilla</name>
    <dbReference type="NCBI Taxonomy" id="7936"/>
    <lineage>
        <taxon>Eukaryota</taxon>
        <taxon>Metazoa</taxon>
        <taxon>Chordata</taxon>
        <taxon>Craniata</taxon>
        <taxon>Vertebrata</taxon>
        <taxon>Euteleostomi</taxon>
        <taxon>Actinopterygii</taxon>
        <taxon>Neopterygii</taxon>
        <taxon>Teleostei</taxon>
        <taxon>Anguilliformes</taxon>
        <taxon>Anguillidae</taxon>
        <taxon>Anguilla</taxon>
    </lineage>
</organism>
<reference evidence="1" key="2">
    <citation type="journal article" date="2015" name="Fish Shellfish Immunol.">
        <title>Early steps in the European eel (Anguilla anguilla)-Vibrio vulnificus interaction in the gills: Role of the RtxA13 toxin.</title>
        <authorList>
            <person name="Callol A."/>
            <person name="Pajuelo D."/>
            <person name="Ebbesson L."/>
            <person name="Teles M."/>
            <person name="MacKenzie S."/>
            <person name="Amaro C."/>
        </authorList>
    </citation>
    <scope>NUCLEOTIDE SEQUENCE</scope>
</reference>
<name>A0A0E9WBB2_ANGAN</name>
<reference evidence="1" key="1">
    <citation type="submission" date="2014-11" db="EMBL/GenBank/DDBJ databases">
        <authorList>
            <person name="Amaro Gonzalez C."/>
        </authorList>
    </citation>
    <scope>NUCLEOTIDE SEQUENCE</scope>
</reference>
<dbReference type="EMBL" id="GBXM01020986">
    <property type="protein sequence ID" value="JAH87591.1"/>
    <property type="molecule type" value="Transcribed_RNA"/>
</dbReference>
<evidence type="ECO:0000313" key="1">
    <source>
        <dbReference type="EMBL" id="JAH87591.1"/>
    </source>
</evidence>
<accession>A0A0E9WBB2</accession>
<protein>
    <submittedName>
        <fullName evidence="1">Uncharacterized protein</fullName>
    </submittedName>
</protein>